<evidence type="ECO:0000313" key="2">
    <source>
        <dbReference type="EMBL" id="MBW29290.1"/>
    </source>
</evidence>
<feature type="signal peptide" evidence="1">
    <location>
        <begin position="1"/>
        <end position="20"/>
    </location>
</feature>
<sequence>MFGVCLYVCVCMYVCRLSLCTTGEPRRCTLLASSRPFSVGFTITLELYIPPVRELFKSMRASSLARRRFPFVEYRKNQACFLRAKNIVTCVSHS</sequence>
<accession>A0A2M3ZLF9</accession>
<protein>
    <recommendedName>
        <fullName evidence="3">Secreted peptide</fullName>
    </recommendedName>
</protein>
<name>A0A2M3ZLF9_9DIPT</name>
<feature type="chain" id="PRO_5014837482" description="Secreted peptide" evidence="1">
    <location>
        <begin position="21"/>
        <end position="94"/>
    </location>
</feature>
<proteinExistence type="predicted"/>
<organism evidence="2">
    <name type="scientific">Anopheles braziliensis</name>
    <dbReference type="NCBI Taxonomy" id="58242"/>
    <lineage>
        <taxon>Eukaryota</taxon>
        <taxon>Metazoa</taxon>
        <taxon>Ecdysozoa</taxon>
        <taxon>Arthropoda</taxon>
        <taxon>Hexapoda</taxon>
        <taxon>Insecta</taxon>
        <taxon>Pterygota</taxon>
        <taxon>Neoptera</taxon>
        <taxon>Endopterygota</taxon>
        <taxon>Diptera</taxon>
        <taxon>Nematocera</taxon>
        <taxon>Culicoidea</taxon>
        <taxon>Culicidae</taxon>
        <taxon>Anophelinae</taxon>
        <taxon>Anopheles</taxon>
    </lineage>
</organism>
<dbReference type="EMBL" id="GGFM01008539">
    <property type="protein sequence ID" value="MBW29290.1"/>
    <property type="molecule type" value="Transcribed_RNA"/>
</dbReference>
<dbReference type="AlphaFoldDB" id="A0A2M3ZLF9"/>
<reference evidence="2" key="1">
    <citation type="submission" date="2018-01" db="EMBL/GenBank/DDBJ databases">
        <title>An insight into the sialome of Amazonian anophelines.</title>
        <authorList>
            <person name="Ribeiro J.M."/>
            <person name="Scarpassa V."/>
            <person name="Calvo E."/>
        </authorList>
    </citation>
    <scope>NUCLEOTIDE SEQUENCE</scope>
    <source>
        <tissue evidence="2">Salivary glands</tissue>
    </source>
</reference>
<keyword evidence="1" id="KW-0732">Signal</keyword>
<evidence type="ECO:0008006" key="3">
    <source>
        <dbReference type="Google" id="ProtNLM"/>
    </source>
</evidence>
<evidence type="ECO:0000256" key="1">
    <source>
        <dbReference type="SAM" id="SignalP"/>
    </source>
</evidence>